<dbReference type="Gene3D" id="3.40.50.2000">
    <property type="entry name" value="Glycogen Phosphorylase B"/>
    <property type="match status" value="2"/>
</dbReference>
<evidence type="ECO:0000256" key="1">
    <source>
        <dbReference type="SAM" id="MobiDB-lite"/>
    </source>
</evidence>
<dbReference type="InterPro" id="IPR028098">
    <property type="entry name" value="Glyco_trans_4-like_N"/>
</dbReference>
<dbReference type="EMBL" id="PQWO01000002">
    <property type="protein sequence ID" value="PZD74584.1"/>
    <property type="molecule type" value="Genomic_DNA"/>
</dbReference>
<dbReference type="PANTHER" id="PTHR45947:SF3">
    <property type="entry name" value="SULFOQUINOVOSYL TRANSFERASE SQD2"/>
    <property type="match status" value="1"/>
</dbReference>
<dbReference type="PANTHER" id="PTHR45947">
    <property type="entry name" value="SULFOQUINOVOSYL TRANSFERASE SQD2"/>
    <property type="match status" value="1"/>
</dbReference>
<keyword evidence="5" id="KW-1185">Reference proteome</keyword>
<evidence type="ECO:0000259" key="2">
    <source>
        <dbReference type="Pfam" id="PF00534"/>
    </source>
</evidence>
<sequence length="392" mass="42935">MRIALFTETFVPKVDGIVTRLIHTVTHLQNDGHQVLVFSPDGGITEYRGAQVYGVSGFPLPMYPELKLALPRPAIGEALEKFQPDLVHIVNPAVLGLAGLFFSKVQNIPLVASYHTHLPQYLKYYGLGLLEPVLWELLKAGHNQARLNLCTSSAMVSELESHGIRHLALWQRGVDIDTFHPSLADREMRSHLSQGNPDSPLLLYVGRLSAEKEVARIKEVLAAIPNARLALVGDGPHRQDLEQHFAGTPTFFAGYMTGKKLGSAFASADAFVFPSRTETLGLVLLEAMAAGCPVVAARSGGITDIVQDGVNGYLFDPNDENGAIKATQKLLGNPEARETLRTSARQEAERWGWASATRQLQQYYQTVLVEAGRSQTPPEPSRRFGAQTEPLD</sequence>
<evidence type="ECO:0000259" key="3">
    <source>
        <dbReference type="Pfam" id="PF13439"/>
    </source>
</evidence>
<proteinExistence type="predicted"/>
<keyword evidence="4" id="KW-0328">Glycosyltransferase</keyword>
<evidence type="ECO:0000313" key="5">
    <source>
        <dbReference type="Proteomes" id="UP000248857"/>
    </source>
</evidence>
<dbReference type="CDD" id="cd03814">
    <property type="entry name" value="GT4-like"/>
    <property type="match status" value="1"/>
</dbReference>
<dbReference type="Pfam" id="PF13439">
    <property type="entry name" value="Glyco_transf_4"/>
    <property type="match status" value="1"/>
</dbReference>
<dbReference type="InterPro" id="IPR050194">
    <property type="entry name" value="Glycosyltransferase_grp1"/>
</dbReference>
<dbReference type="OrthoDB" id="9802525at2"/>
<reference evidence="4 5" key="1">
    <citation type="journal article" date="2018" name="Sci. Rep.">
        <title>A novel species of the marine cyanobacterium Acaryochloris with a unique pigment content and lifestyle.</title>
        <authorList>
            <person name="Partensky F."/>
            <person name="Six C."/>
            <person name="Ratin M."/>
            <person name="Garczarek L."/>
            <person name="Vaulot D."/>
            <person name="Probert I."/>
            <person name="Calteau A."/>
            <person name="Gourvil P."/>
            <person name="Marie D."/>
            <person name="Grebert T."/>
            <person name="Bouchier C."/>
            <person name="Le Panse S."/>
            <person name="Gachenot M."/>
            <person name="Rodriguez F."/>
            <person name="Garrido J.L."/>
        </authorList>
    </citation>
    <scope>NUCLEOTIDE SEQUENCE [LARGE SCALE GENOMIC DNA]</scope>
    <source>
        <strain evidence="4 5">RCC1774</strain>
    </source>
</reference>
<dbReference type="EC" id="2.4.1.-" evidence="4"/>
<name>A0A2W1JYL7_9CYAN</name>
<feature type="domain" description="Glycosyltransferase subfamily 4-like N-terminal" evidence="3">
    <location>
        <begin position="14"/>
        <end position="177"/>
    </location>
</feature>
<dbReference type="InterPro" id="IPR001296">
    <property type="entry name" value="Glyco_trans_1"/>
</dbReference>
<organism evidence="4 5">
    <name type="scientific">Acaryochloris thomasi RCC1774</name>
    <dbReference type="NCBI Taxonomy" id="1764569"/>
    <lineage>
        <taxon>Bacteria</taxon>
        <taxon>Bacillati</taxon>
        <taxon>Cyanobacteriota</taxon>
        <taxon>Cyanophyceae</taxon>
        <taxon>Acaryochloridales</taxon>
        <taxon>Acaryochloridaceae</taxon>
        <taxon>Acaryochloris</taxon>
        <taxon>Acaryochloris thomasi</taxon>
    </lineage>
</organism>
<evidence type="ECO:0000313" key="4">
    <source>
        <dbReference type="EMBL" id="PZD74584.1"/>
    </source>
</evidence>
<gene>
    <name evidence="4" type="primary">mgtA_1</name>
    <name evidence="4" type="ORF">C1752_01022</name>
</gene>
<dbReference type="Pfam" id="PF00534">
    <property type="entry name" value="Glycos_transf_1"/>
    <property type="match status" value="1"/>
</dbReference>
<dbReference type="AlphaFoldDB" id="A0A2W1JYL7"/>
<dbReference type="GO" id="GO:0016757">
    <property type="term" value="F:glycosyltransferase activity"/>
    <property type="evidence" value="ECO:0007669"/>
    <property type="project" value="UniProtKB-KW"/>
</dbReference>
<dbReference type="SUPFAM" id="SSF53756">
    <property type="entry name" value="UDP-Glycosyltransferase/glycogen phosphorylase"/>
    <property type="match status" value="1"/>
</dbReference>
<comment type="caution">
    <text evidence="4">The sequence shown here is derived from an EMBL/GenBank/DDBJ whole genome shotgun (WGS) entry which is preliminary data.</text>
</comment>
<feature type="domain" description="Glycosyl transferase family 1" evidence="2">
    <location>
        <begin position="196"/>
        <end position="346"/>
    </location>
</feature>
<keyword evidence="4" id="KW-0808">Transferase</keyword>
<dbReference type="RefSeq" id="WP_110984968.1">
    <property type="nucleotide sequence ID" value="NZ_CAWNWM010000002.1"/>
</dbReference>
<dbReference type="Proteomes" id="UP000248857">
    <property type="component" value="Unassembled WGS sequence"/>
</dbReference>
<accession>A0A2W1JYL7</accession>
<protein>
    <submittedName>
        <fullName evidence="4">GDP-mannose-dependent alpha-mannosyltransferase</fullName>
        <ecNumber evidence="4">2.4.1.-</ecNumber>
    </submittedName>
</protein>
<feature type="region of interest" description="Disordered" evidence="1">
    <location>
        <begin position="371"/>
        <end position="392"/>
    </location>
</feature>